<dbReference type="CDD" id="cd03214">
    <property type="entry name" value="ABC_Iron-Siderophores_B12_Hemin"/>
    <property type="match status" value="1"/>
</dbReference>
<dbReference type="InterPro" id="IPR051535">
    <property type="entry name" value="Siderophore_ABC-ATPase"/>
</dbReference>
<evidence type="ECO:0000256" key="2">
    <source>
        <dbReference type="ARBA" id="ARBA00022448"/>
    </source>
</evidence>
<keyword evidence="9" id="KW-0472">Membrane</keyword>
<keyword evidence="4" id="KW-0410">Iron transport</keyword>
<dbReference type="PANTHER" id="PTHR42771:SF2">
    <property type="entry name" value="IRON(3+)-HYDROXAMATE IMPORT ATP-BINDING PROTEIN FHUC"/>
    <property type="match status" value="1"/>
</dbReference>
<dbReference type="PROSITE" id="PS50893">
    <property type="entry name" value="ABC_TRANSPORTER_2"/>
    <property type="match status" value="1"/>
</dbReference>
<evidence type="ECO:0000256" key="5">
    <source>
        <dbReference type="ARBA" id="ARBA00022741"/>
    </source>
</evidence>
<proteinExistence type="predicted"/>
<evidence type="ECO:0000256" key="7">
    <source>
        <dbReference type="ARBA" id="ARBA00023004"/>
    </source>
</evidence>
<reference evidence="11 12" key="1">
    <citation type="submission" date="2021-05" db="EMBL/GenBank/DDBJ databases">
        <title>Roseococcus sp. XZZS9, whole genome shotgun sequencing project.</title>
        <authorList>
            <person name="Zhao G."/>
            <person name="Shen L."/>
        </authorList>
    </citation>
    <scope>NUCLEOTIDE SEQUENCE [LARGE SCALE GENOMIC DNA]</scope>
    <source>
        <strain evidence="11 12">XZZS9</strain>
    </source>
</reference>
<dbReference type="RefSeq" id="WP_213672320.1">
    <property type="nucleotide sequence ID" value="NZ_JAHCDA010000005.1"/>
</dbReference>
<dbReference type="SMART" id="SM00382">
    <property type="entry name" value="AAA"/>
    <property type="match status" value="1"/>
</dbReference>
<evidence type="ECO:0000256" key="6">
    <source>
        <dbReference type="ARBA" id="ARBA00022840"/>
    </source>
</evidence>
<dbReference type="Proteomes" id="UP000766336">
    <property type="component" value="Unassembled WGS sequence"/>
</dbReference>
<dbReference type="GO" id="GO:0005524">
    <property type="term" value="F:ATP binding"/>
    <property type="evidence" value="ECO:0007669"/>
    <property type="project" value="UniProtKB-KW"/>
</dbReference>
<comment type="subcellular location">
    <subcellularLocation>
        <location evidence="1">Cell membrane</location>
        <topology evidence="1">Peripheral membrane protein</topology>
    </subcellularLocation>
</comment>
<keyword evidence="6 11" id="KW-0067">ATP-binding</keyword>
<dbReference type="InterPro" id="IPR017871">
    <property type="entry name" value="ABC_transporter-like_CS"/>
</dbReference>
<keyword evidence="2" id="KW-0813">Transport</keyword>
<evidence type="ECO:0000259" key="10">
    <source>
        <dbReference type="PROSITE" id="PS50893"/>
    </source>
</evidence>
<evidence type="ECO:0000256" key="8">
    <source>
        <dbReference type="ARBA" id="ARBA00023065"/>
    </source>
</evidence>
<keyword evidence="3" id="KW-1003">Cell membrane</keyword>
<evidence type="ECO:0000256" key="3">
    <source>
        <dbReference type="ARBA" id="ARBA00022475"/>
    </source>
</evidence>
<name>A0ABS5QIW7_9PROT</name>
<dbReference type="SUPFAM" id="SSF52540">
    <property type="entry name" value="P-loop containing nucleoside triphosphate hydrolases"/>
    <property type="match status" value="1"/>
</dbReference>
<sequence length="269" mass="29033">MGNAPIALEGRALDIAYAGRRVIEGLSVAVPAGGITALIGPNGSGKSTLLRVLARLMRPEGGEVLLDGQAIHRLPTRQVARRIGLLPQGPLAPDGLSVRDLVGYGRFPHQGLLGGVSAEDREAIDRAIALTGLRELQETAVDRLSGGQRQRAWIAMAIAQRTETLLLDEPTTFLDLAHQMEVMNLLERLNREEGRSIVMVLHDINQAARHAGHMVALRDGRILMEGAPEAVVTAGMLRAVFGIEAEIMTDPATGRPWCLPRRPIGRDEE</sequence>
<dbReference type="InterPro" id="IPR027417">
    <property type="entry name" value="P-loop_NTPase"/>
</dbReference>
<keyword evidence="8" id="KW-0406">Ion transport</keyword>
<keyword evidence="5" id="KW-0547">Nucleotide-binding</keyword>
<dbReference type="PROSITE" id="PS00211">
    <property type="entry name" value="ABC_TRANSPORTER_1"/>
    <property type="match status" value="1"/>
</dbReference>
<evidence type="ECO:0000256" key="1">
    <source>
        <dbReference type="ARBA" id="ARBA00004202"/>
    </source>
</evidence>
<evidence type="ECO:0000313" key="12">
    <source>
        <dbReference type="Proteomes" id="UP000766336"/>
    </source>
</evidence>
<evidence type="ECO:0000256" key="4">
    <source>
        <dbReference type="ARBA" id="ARBA00022496"/>
    </source>
</evidence>
<evidence type="ECO:0000256" key="9">
    <source>
        <dbReference type="ARBA" id="ARBA00023136"/>
    </source>
</evidence>
<dbReference type="Pfam" id="PF00005">
    <property type="entry name" value="ABC_tran"/>
    <property type="match status" value="1"/>
</dbReference>
<dbReference type="InterPro" id="IPR003593">
    <property type="entry name" value="AAA+_ATPase"/>
</dbReference>
<dbReference type="Gene3D" id="3.40.50.300">
    <property type="entry name" value="P-loop containing nucleotide triphosphate hydrolases"/>
    <property type="match status" value="1"/>
</dbReference>
<dbReference type="EMBL" id="JAHCDA010000005">
    <property type="protein sequence ID" value="MBS7813627.1"/>
    <property type="molecule type" value="Genomic_DNA"/>
</dbReference>
<protein>
    <submittedName>
        <fullName evidence="11">ABC transporter ATP-binding protein</fullName>
    </submittedName>
</protein>
<evidence type="ECO:0000313" key="11">
    <source>
        <dbReference type="EMBL" id="MBS7813627.1"/>
    </source>
</evidence>
<keyword evidence="12" id="KW-1185">Reference proteome</keyword>
<feature type="domain" description="ABC transporter" evidence="10">
    <location>
        <begin position="8"/>
        <end position="244"/>
    </location>
</feature>
<dbReference type="PANTHER" id="PTHR42771">
    <property type="entry name" value="IRON(3+)-HYDROXAMATE IMPORT ATP-BINDING PROTEIN FHUC"/>
    <property type="match status" value="1"/>
</dbReference>
<dbReference type="InterPro" id="IPR003439">
    <property type="entry name" value="ABC_transporter-like_ATP-bd"/>
</dbReference>
<comment type="caution">
    <text evidence="11">The sequence shown here is derived from an EMBL/GenBank/DDBJ whole genome shotgun (WGS) entry which is preliminary data.</text>
</comment>
<accession>A0ABS5QIW7</accession>
<keyword evidence="7" id="KW-0408">Iron</keyword>
<organism evidence="11 12">
    <name type="scientific">Roseococcus pinisoli</name>
    <dbReference type="NCBI Taxonomy" id="2835040"/>
    <lineage>
        <taxon>Bacteria</taxon>
        <taxon>Pseudomonadati</taxon>
        <taxon>Pseudomonadota</taxon>
        <taxon>Alphaproteobacteria</taxon>
        <taxon>Acetobacterales</taxon>
        <taxon>Roseomonadaceae</taxon>
        <taxon>Roseococcus</taxon>
    </lineage>
</organism>
<gene>
    <name evidence="11" type="ORF">KHU32_21985</name>
</gene>